<dbReference type="PANTHER" id="PTHR22878">
    <property type="entry name" value="DYNEIN HEAVY CHAIN 6, AXONEMAL-LIKE-RELATED"/>
    <property type="match status" value="1"/>
</dbReference>
<dbReference type="Gene3D" id="1.20.1270.280">
    <property type="match status" value="1"/>
</dbReference>
<dbReference type="PANTHER" id="PTHR22878:SF70">
    <property type="entry name" value="DYNEIN HEAVY CHAIN 2, AXONEMAL"/>
    <property type="match status" value="1"/>
</dbReference>
<keyword evidence="5" id="KW-1185">Reference proteome</keyword>
<feature type="compositionally biased region" description="Polar residues" evidence="1">
    <location>
        <begin position="1"/>
        <end position="11"/>
    </location>
</feature>
<dbReference type="GO" id="GO:0007018">
    <property type="term" value="P:microtubule-based movement"/>
    <property type="evidence" value="ECO:0007669"/>
    <property type="project" value="InterPro"/>
</dbReference>
<evidence type="ECO:0000256" key="1">
    <source>
        <dbReference type="SAM" id="MobiDB-lite"/>
    </source>
</evidence>
<organism evidence="4 5">
    <name type="scientific">Monoraphidium neglectum</name>
    <dbReference type="NCBI Taxonomy" id="145388"/>
    <lineage>
        <taxon>Eukaryota</taxon>
        <taxon>Viridiplantae</taxon>
        <taxon>Chlorophyta</taxon>
        <taxon>core chlorophytes</taxon>
        <taxon>Chlorophyceae</taxon>
        <taxon>CS clade</taxon>
        <taxon>Sphaeropleales</taxon>
        <taxon>Selenastraceae</taxon>
        <taxon>Monoraphidium</taxon>
    </lineage>
</organism>
<feature type="domain" description="Dynein heavy chain AAA lid" evidence="2">
    <location>
        <begin position="54"/>
        <end position="194"/>
    </location>
</feature>
<dbReference type="InterPro" id="IPR042219">
    <property type="entry name" value="AAA_lid_11_sf"/>
</dbReference>
<dbReference type="InterPro" id="IPR026983">
    <property type="entry name" value="DHC"/>
</dbReference>
<feature type="domain" description="Dynein heavy chain C-terminal" evidence="3">
    <location>
        <begin position="201"/>
        <end position="308"/>
    </location>
</feature>
<dbReference type="Proteomes" id="UP000054498">
    <property type="component" value="Unassembled WGS sequence"/>
</dbReference>
<dbReference type="FunFam" id="1.10.8.720:FF:000001">
    <property type="entry name" value="dynein heavy chain 7, axonemal"/>
    <property type="match status" value="1"/>
</dbReference>
<dbReference type="Gene3D" id="3.10.490.20">
    <property type="match status" value="1"/>
</dbReference>
<dbReference type="FunFam" id="3.10.490.20:FF:000009">
    <property type="entry name" value="Dynein heavy chain 4"/>
    <property type="match status" value="1"/>
</dbReference>
<dbReference type="Pfam" id="PF18199">
    <property type="entry name" value="Dynein_C"/>
    <property type="match status" value="2"/>
</dbReference>
<proteinExistence type="predicted"/>
<accession>A0A0D2LXR9</accession>
<dbReference type="EMBL" id="KK104183">
    <property type="protein sequence ID" value="KIY94301.1"/>
    <property type="molecule type" value="Genomic_DNA"/>
</dbReference>
<dbReference type="STRING" id="145388.A0A0D2LXR9"/>
<dbReference type="OrthoDB" id="535379at2759"/>
<dbReference type="KEGG" id="mng:MNEG_13661"/>
<evidence type="ECO:0000259" key="2">
    <source>
        <dbReference type="Pfam" id="PF18198"/>
    </source>
</evidence>
<feature type="region of interest" description="Disordered" evidence="1">
    <location>
        <begin position="212"/>
        <end position="247"/>
    </location>
</feature>
<dbReference type="GO" id="GO:0030286">
    <property type="term" value="C:dynein complex"/>
    <property type="evidence" value="ECO:0007669"/>
    <property type="project" value="InterPro"/>
</dbReference>
<dbReference type="GeneID" id="25731146"/>
<protein>
    <submittedName>
        <fullName evidence="4">Dynein heavy chain 7, axonemal</fullName>
    </submittedName>
</protein>
<dbReference type="RefSeq" id="XP_013893321.1">
    <property type="nucleotide sequence ID" value="XM_014037867.1"/>
</dbReference>
<dbReference type="Pfam" id="PF18198">
    <property type="entry name" value="AAA_lid_11"/>
    <property type="match status" value="1"/>
</dbReference>
<feature type="compositionally biased region" description="Low complexity" evidence="1">
    <location>
        <begin position="223"/>
        <end position="247"/>
    </location>
</feature>
<feature type="domain" description="Dynein heavy chain C-terminal" evidence="3">
    <location>
        <begin position="325"/>
        <end position="548"/>
    </location>
</feature>
<dbReference type="AlphaFoldDB" id="A0A0D2LXR9"/>
<dbReference type="InterPro" id="IPR041658">
    <property type="entry name" value="AAA_lid_11"/>
</dbReference>
<reference evidence="4 5" key="1">
    <citation type="journal article" date="2013" name="BMC Genomics">
        <title>Reconstruction of the lipid metabolism for the microalga Monoraphidium neglectum from its genome sequence reveals characteristics suitable for biofuel production.</title>
        <authorList>
            <person name="Bogen C."/>
            <person name="Al-Dilaimi A."/>
            <person name="Albersmeier A."/>
            <person name="Wichmann J."/>
            <person name="Grundmann M."/>
            <person name="Rupp O."/>
            <person name="Lauersen K.J."/>
            <person name="Blifernez-Klassen O."/>
            <person name="Kalinowski J."/>
            <person name="Goesmann A."/>
            <person name="Mussgnug J.H."/>
            <person name="Kruse O."/>
        </authorList>
    </citation>
    <scope>NUCLEOTIDE SEQUENCE [LARGE SCALE GENOMIC DNA]</scope>
    <source>
        <strain evidence="4 5">SAG 48.87</strain>
    </source>
</reference>
<evidence type="ECO:0000313" key="5">
    <source>
        <dbReference type="Proteomes" id="UP000054498"/>
    </source>
</evidence>
<dbReference type="GO" id="GO:0045505">
    <property type="term" value="F:dynein intermediate chain binding"/>
    <property type="evidence" value="ECO:0007669"/>
    <property type="project" value="InterPro"/>
</dbReference>
<dbReference type="InterPro" id="IPR041228">
    <property type="entry name" value="Dynein_C"/>
</dbReference>
<dbReference type="GO" id="GO:0051959">
    <property type="term" value="F:dynein light intermediate chain binding"/>
    <property type="evidence" value="ECO:0007669"/>
    <property type="project" value="InterPro"/>
</dbReference>
<dbReference type="InterPro" id="IPR043160">
    <property type="entry name" value="Dynein_C_barrel"/>
</dbReference>
<sequence>MGITTHQNIQPAQGGVKITNDPPKGLRANLLGSYLSDPVSDPAFFDGCARPGEFKKLLFGLCFFHAFVQERLKFGPLGWNVPYQFSAPDFAISARQLLMMVNEAPPDALPLTALRYLTGECNYGGRVTDEHDRRSLAAALGLFYCRDALEEGYRFSGSPLYFAPPEGPHESYTALIKALPSAAPPEVFGLHANADITRDRQEVQQLLDSLLATQGSGGGGGSSSSTAAPATSNSGSGSGGPTAAALSRGRDEVLSDLVADVSRRLARPFDIEAARYKYPVDYYESMNSVLCQELVRFNRLLEPTRSSSSSSSSRGSSGSCSSCRSVIHSSLAQLAAALRGEALLSEELDRVGAAMFDGKVPALWMAASYPSLKPLGPYVSDLCERVTMMSDWLAHRPPPVFWLGGFFFTHAFLTGVKQNFARRHKVPIDTVEWEFVCGSGSGDSGGGGDGGGEGGAAVVEAPADGAFVRGLFLEGARWDGAAGCLEESEPKVLFSHAPLMLLKPVSSALTGADVTASAAHARRHPHEYECPLYRTPERRGVLATTGHRCVALTCLEPHHTWLIPPLEKSHLEARRCDT</sequence>
<dbReference type="Gene3D" id="1.10.8.720">
    <property type="entry name" value="Region D6 of dynein motor"/>
    <property type="match status" value="1"/>
</dbReference>
<evidence type="ECO:0000259" key="3">
    <source>
        <dbReference type="Pfam" id="PF18199"/>
    </source>
</evidence>
<gene>
    <name evidence="4" type="ORF">MNEG_13661</name>
</gene>
<name>A0A0D2LXR9_9CHLO</name>
<evidence type="ECO:0000313" key="4">
    <source>
        <dbReference type="EMBL" id="KIY94301.1"/>
    </source>
</evidence>
<feature type="region of interest" description="Disordered" evidence="1">
    <location>
        <begin position="1"/>
        <end position="21"/>
    </location>
</feature>